<dbReference type="STRING" id="3075.A0A087SGC6"/>
<dbReference type="OrthoDB" id="514825at2759"/>
<evidence type="ECO:0000256" key="1">
    <source>
        <dbReference type="SAM" id="MobiDB-lite"/>
    </source>
</evidence>
<feature type="region of interest" description="Disordered" evidence="1">
    <location>
        <begin position="1"/>
        <end position="21"/>
    </location>
</feature>
<name>A0A087SGC6_AUXPR</name>
<gene>
    <name evidence="2" type="ORF">F751_3792</name>
</gene>
<dbReference type="RefSeq" id="XP_011397668.1">
    <property type="nucleotide sequence ID" value="XM_011399366.1"/>
</dbReference>
<accession>A0A087SGC6</accession>
<dbReference type="EMBL" id="KL662110">
    <property type="protein sequence ID" value="KFM24780.1"/>
    <property type="molecule type" value="Genomic_DNA"/>
</dbReference>
<organism evidence="2 3">
    <name type="scientific">Auxenochlorella protothecoides</name>
    <name type="common">Green microalga</name>
    <name type="synonym">Chlorella protothecoides</name>
    <dbReference type="NCBI Taxonomy" id="3075"/>
    <lineage>
        <taxon>Eukaryota</taxon>
        <taxon>Viridiplantae</taxon>
        <taxon>Chlorophyta</taxon>
        <taxon>core chlorophytes</taxon>
        <taxon>Trebouxiophyceae</taxon>
        <taxon>Chlorellales</taxon>
        <taxon>Chlorellaceae</taxon>
        <taxon>Auxenochlorella</taxon>
    </lineage>
</organism>
<proteinExistence type="predicted"/>
<evidence type="ECO:0000313" key="2">
    <source>
        <dbReference type="EMBL" id="KFM24780.1"/>
    </source>
</evidence>
<keyword evidence="3" id="KW-1185">Reference proteome</keyword>
<dbReference type="AlphaFoldDB" id="A0A087SGC6"/>
<reference evidence="2 3" key="1">
    <citation type="journal article" date="2014" name="BMC Genomics">
        <title>Oil accumulation mechanisms of the oleaginous microalga Chlorella protothecoides revealed through its genome, transcriptomes, and proteomes.</title>
        <authorList>
            <person name="Gao C."/>
            <person name="Wang Y."/>
            <person name="Shen Y."/>
            <person name="Yan D."/>
            <person name="He X."/>
            <person name="Dai J."/>
            <person name="Wu Q."/>
        </authorList>
    </citation>
    <scope>NUCLEOTIDE SEQUENCE [LARGE SCALE GENOMIC DNA]</scope>
    <source>
        <strain evidence="2 3">0710</strain>
    </source>
</reference>
<dbReference type="KEGG" id="apro:F751_3792"/>
<evidence type="ECO:0000313" key="3">
    <source>
        <dbReference type="Proteomes" id="UP000028924"/>
    </source>
</evidence>
<protein>
    <submittedName>
        <fullName evidence="2">Uncharacterized protein</fullName>
    </submittedName>
</protein>
<sequence>MGASSDGPTARQSDDSGEDSPSELQVYTVKLLLRLAGHVAQQRSMRQRQDNGAVPAGDLVTWIQACCALLVDAAAPALGGAINAALPLFLEAFSEAEWAEHGPNEYGMHTLELLLATCDLLLWPDLIRGDLPGQALSRWLNFLIGIQRSIRAMVPEDQAVKVLATHLELEYRAHSGAIG</sequence>
<feature type="compositionally biased region" description="Polar residues" evidence="1">
    <location>
        <begin position="1"/>
        <end position="11"/>
    </location>
</feature>
<dbReference type="Proteomes" id="UP000028924">
    <property type="component" value="Unassembled WGS sequence"/>
</dbReference>
<dbReference type="GeneID" id="23615183"/>